<evidence type="ECO:0000313" key="1">
    <source>
        <dbReference type="EMBL" id="GGY21802.1"/>
    </source>
</evidence>
<dbReference type="RefSeq" id="WP_189535184.1">
    <property type="nucleotide sequence ID" value="NZ_BMYX01000016.1"/>
</dbReference>
<comment type="caution">
    <text evidence="1">The sequence shown here is derived from an EMBL/GenBank/DDBJ whole genome shotgun (WGS) entry which is preliminary data.</text>
</comment>
<gene>
    <name evidence="1" type="ORF">GCM10011289_26910</name>
</gene>
<keyword evidence="2" id="KW-1185">Reference proteome</keyword>
<accession>A0A918P4E8</accession>
<sequence length="88" mass="9982">MENPITFFQKMLFSLDLPPTFDLVQPDGAKALYRDMQRLREERLVRGAPNVADNADDSTDYLMRARSSTGGYLSKPFTDDIELPLKLG</sequence>
<organism evidence="1 2">
    <name type="scientific">Paludibacterium paludis</name>
    <dbReference type="NCBI Taxonomy" id="1225769"/>
    <lineage>
        <taxon>Bacteria</taxon>
        <taxon>Pseudomonadati</taxon>
        <taxon>Pseudomonadota</taxon>
        <taxon>Betaproteobacteria</taxon>
        <taxon>Neisseriales</taxon>
        <taxon>Chromobacteriaceae</taxon>
        <taxon>Paludibacterium</taxon>
    </lineage>
</organism>
<dbReference type="AlphaFoldDB" id="A0A918P4E8"/>
<dbReference type="EMBL" id="BMYX01000016">
    <property type="protein sequence ID" value="GGY21802.1"/>
    <property type="molecule type" value="Genomic_DNA"/>
</dbReference>
<evidence type="ECO:0000313" key="2">
    <source>
        <dbReference type="Proteomes" id="UP000645257"/>
    </source>
</evidence>
<protein>
    <submittedName>
        <fullName evidence="1">Uncharacterized protein</fullName>
    </submittedName>
</protein>
<proteinExistence type="predicted"/>
<reference evidence="1" key="1">
    <citation type="journal article" date="2014" name="Int. J. Syst. Evol. Microbiol.">
        <title>Complete genome sequence of Corynebacterium casei LMG S-19264T (=DSM 44701T), isolated from a smear-ripened cheese.</title>
        <authorList>
            <consortium name="US DOE Joint Genome Institute (JGI-PGF)"/>
            <person name="Walter F."/>
            <person name="Albersmeier A."/>
            <person name="Kalinowski J."/>
            <person name="Ruckert C."/>
        </authorList>
    </citation>
    <scope>NUCLEOTIDE SEQUENCE</scope>
    <source>
        <strain evidence="1">KCTC 32182</strain>
    </source>
</reference>
<name>A0A918P4E8_9NEIS</name>
<reference evidence="1" key="2">
    <citation type="submission" date="2020-09" db="EMBL/GenBank/DDBJ databases">
        <authorList>
            <person name="Sun Q."/>
            <person name="Kim S."/>
        </authorList>
    </citation>
    <scope>NUCLEOTIDE SEQUENCE</scope>
    <source>
        <strain evidence="1">KCTC 32182</strain>
    </source>
</reference>
<dbReference type="Proteomes" id="UP000645257">
    <property type="component" value="Unassembled WGS sequence"/>
</dbReference>